<dbReference type="CDD" id="cd06267">
    <property type="entry name" value="PBP1_LacI_sugar_binding-like"/>
    <property type="match status" value="1"/>
</dbReference>
<keyword evidence="2" id="KW-0805">Transcription regulation</keyword>
<dbReference type="Pfam" id="PF00532">
    <property type="entry name" value="Peripla_BP_1"/>
    <property type="match status" value="1"/>
</dbReference>
<evidence type="ECO:0000313" key="6">
    <source>
        <dbReference type="EMBL" id="GAA4787499.1"/>
    </source>
</evidence>
<dbReference type="EMBL" id="BAABHO010000014">
    <property type="protein sequence ID" value="GAA4787499.1"/>
    <property type="molecule type" value="Genomic_DNA"/>
</dbReference>
<dbReference type="CDD" id="cd01392">
    <property type="entry name" value="HTH_LacI"/>
    <property type="match status" value="1"/>
</dbReference>
<dbReference type="InterPro" id="IPR001761">
    <property type="entry name" value="Peripla_BP/Lac1_sug-bd_dom"/>
</dbReference>
<dbReference type="InterPro" id="IPR010982">
    <property type="entry name" value="Lambda_DNA-bd_dom_sf"/>
</dbReference>
<dbReference type="Gene3D" id="1.10.260.40">
    <property type="entry name" value="lambda repressor-like DNA-binding domains"/>
    <property type="match status" value="1"/>
</dbReference>
<evidence type="ECO:0000256" key="3">
    <source>
        <dbReference type="ARBA" id="ARBA00023125"/>
    </source>
</evidence>
<dbReference type="GO" id="GO:0003677">
    <property type="term" value="F:DNA binding"/>
    <property type="evidence" value="ECO:0007669"/>
    <property type="project" value="UniProtKB-KW"/>
</dbReference>
<dbReference type="PANTHER" id="PTHR30146">
    <property type="entry name" value="LACI-RELATED TRANSCRIPTIONAL REPRESSOR"/>
    <property type="match status" value="1"/>
</dbReference>
<reference evidence="7" key="1">
    <citation type="journal article" date="2019" name="Int. J. Syst. Evol. Microbiol.">
        <title>The Global Catalogue of Microorganisms (GCM) 10K type strain sequencing project: providing services to taxonomists for standard genome sequencing and annotation.</title>
        <authorList>
            <consortium name="The Broad Institute Genomics Platform"/>
            <consortium name="The Broad Institute Genome Sequencing Center for Infectious Disease"/>
            <person name="Wu L."/>
            <person name="Ma J."/>
        </authorList>
    </citation>
    <scope>NUCLEOTIDE SEQUENCE [LARGE SCALE GENOMIC DNA]</scope>
    <source>
        <strain evidence="7">JCM 17979</strain>
    </source>
</reference>
<dbReference type="RefSeq" id="WP_345414133.1">
    <property type="nucleotide sequence ID" value="NZ_BAABHO010000014.1"/>
</dbReference>
<dbReference type="PROSITE" id="PS50932">
    <property type="entry name" value="HTH_LACI_2"/>
    <property type="match status" value="1"/>
</dbReference>
<dbReference type="Proteomes" id="UP001500928">
    <property type="component" value="Unassembled WGS sequence"/>
</dbReference>
<evidence type="ECO:0000256" key="1">
    <source>
        <dbReference type="ARBA" id="ARBA00022491"/>
    </source>
</evidence>
<evidence type="ECO:0000256" key="4">
    <source>
        <dbReference type="ARBA" id="ARBA00023163"/>
    </source>
</evidence>
<accession>A0ABP9AX50</accession>
<dbReference type="Pfam" id="PF00356">
    <property type="entry name" value="LacI"/>
    <property type="match status" value="1"/>
</dbReference>
<keyword evidence="1" id="KW-0678">Repressor</keyword>
<dbReference type="SMART" id="SM00354">
    <property type="entry name" value="HTH_LACI"/>
    <property type="match status" value="1"/>
</dbReference>
<keyword evidence="7" id="KW-1185">Reference proteome</keyword>
<name>A0ABP9AX50_9PSEU</name>
<evidence type="ECO:0000259" key="5">
    <source>
        <dbReference type="PROSITE" id="PS50932"/>
    </source>
</evidence>
<evidence type="ECO:0000256" key="2">
    <source>
        <dbReference type="ARBA" id="ARBA00023015"/>
    </source>
</evidence>
<dbReference type="SUPFAM" id="SSF53822">
    <property type="entry name" value="Periplasmic binding protein-like I"/>
    <property type="match status" value="1"/>
</dbReference>
<proteinExistence type="predicted"/>
<dbReference type="InterPro" id="IPR028082">
    <property type="entry name" value="Peripla_BP_I"/>
</dbReference>
<feature type="domain" description="HTH lacI-type" evidence="5">
    <location>
        <begin position="16"/>
        <end position="70"/>
    </location>
</feature>
<evidence type="ECO:0000313" key="7">
    <source>
        <dbReference type="Proteomes" id="UP001500928"/>
    </source>
</evidence>
<dbReference type="Gene3D" id="3.40.50.2300">
    <property type="match status" value="2"/>
</dbReference>
<comment type="caution">
    <text evidence="6">The sequence shown here is derived from an EMBL/GenBank/DDBJ whole genome shotgun (WGS) entry which is preliminary data.</text>
</comment>
<organism evidence="6 7">
    <name type="scientific">Actinomycetospora chlora</name>
    <dbReference type="NCBI Taxonomy" id="663608"/>
    <lineage>
        <taxon>Bacteria</taxon>
        <taxon>Bacillati</taxon>
        <taxon>Actinomycetota</taxon>
        <taxon>Actinomycetes</taxon>
        <taxon>Pseudonocardiales</taxon>
        <taxon>Pseudonocardiaceae</taxon>
        <taxon>Actinomycetospora</taxon>
    </lineage>
</organism>
<protein>
    <submittedName>
        <fullName evidence="6">LacI family DNA-binding transcriptional regulator</fullName>
    </submittedName>
</protein>
<sequence>MTGDTRPRPGVGARRVSAAEVARRTGVSAATVSYALNGKPGVSAEVRARVLATAAELGHPLDRYARALEPEPSRVLGLVLTDISNPFYSEFSAGTIDIARAQGYEVFVAHTQESSPTLDTVVRTMIARRVDGMVLTSLHTDDGDAIRLLRRAEMPFVQVSRRIPGLRADFIGVDEAALSADVLRHLLGHGYTDLAIVTGTRSSSSSAERARTFVATAAELGVPLPPHRRFIAFLNAEGGRRVAQHLIDADDVPRAIACGSDAIASGVIGTLREHDLRVPEDVAVTGIDGVFPGASMLTELTTVTLSRRLMAQAAVEQLIRRIDGRGGGALDETVPHTLRIGTSCGCPRPVTAGPRRPAPPAP</sequence>
<keyword evidence="3 6" id="KW-0238">DNA-binding</keyword>
<dbReference type="PANTHER" id="PTHR30146:SF148">
    <property type="entry name" value="HTH-TYPE TRANSCRIPTIONAL REPRESSOR PURR-RELATED"/>
    <property type="match status" value="1"/>
</dbReference>
<dbReference type="InterPro" id="IPR000843">
    <property type="entry name" value="HTH_LacI"/>
</dbReference>
<keyword evidence="4" id="KW-0804">Transcription</keyword>
<dbReference type="SUPFAM" id="SSF47413">
    <property type="entry name" value="lambda repressor-like DNA-binding domains"/>
    <property type="match status" value="1"/>
</dbReference>
<gene>
    <name evidence="6" type="ORF">GCM10023200_22180</name>
</gene>